<feature type="compositionally biased region" description="Basic and acidic residues" evidence="5">
    <location>
        <begin position="691"/>
        <end position="709"/>
    </location>
</feature>
<sequence>MSSSPSEPENAASAAESVRSGSGQLDIHKSPDDGQSQDKRSPPRWTPPSRTTSSHPTSLLTQGLNRPAVASEITGAATHSNARRQPSVPSLQPPQSSLFTLPEEDSQNNGIYKLEPQDAPSTMAMVAQAPASDVGPHRAGAPQNGMSEVNMHDMAHLNVLLSNHKDLFNRARGRGTSLERTEKERKVHYPPQRSYSLNPGDTGMSHGPMPLALEGESISNNPPIEGVRASYRSWRDVRPGVAAEKAWSIGGQGGDSNEGGQVERSITEALAGVEPNSRSRKASHSLRFFKEGLPEDNVRKKDKNRGRSKESTSRGPRTSLDAHTHHDSDHPPTLSSSRTSSRPSALPSPIDPAEIWLSEMSKSSTAICQSLNPTEGLEPEGDYFDEANGIETIPEDQLKAMPPQLLEEIRRYHNLTPGAGKGSSFSRSIPLTQAEKSKSPNEEQPSQPQEREDKDSDGADLSPVKSCDEDESSEEHISSALFVPHQTPHESPDREEDEENIGGLSRKSSDSQQWLEEHEVVSQVVDDQHVSEEPKRRSQSISTRLEKPPQAEYEGYFPDTTSSDQELQEDTGYTTREESSFTDDPDLTPTESFKQPVAFPATLKKGTRDQPQKRKRPLEAIELIPYSHQVGGHTTMWRFSKRAVCKQLNNRENEFYEKVERYHPRLLKFLPRYIGVLNVTFEKQQRRKTSSKKDAAETLAEPKQDKEENLGGAQGNHVDSTAVADNPVVDQPTDFRRVISQSLQSSSVPIPKVTFADNRHIIPTSLLQPQTPFLDLQRSRSDVTSLSTEPQAYTQSSTKDGNALNRPTLSQRHAVSWGATTVNKKLRNEVFGEAFLQQPIPIHRHKRPASTHRSLAQKQHSLRASNSDPNLKPAKQDTDTSALLPEKSIRRQAMETAAERKNLTAPLTSSTAHASDEEEEYEFDEKAGTSAPEPEIARSNSPKGRRPRRYSSGGLRRKPAEVAQGRGDLKYFEEADDAGYKGDVDDVFHMDPDSSRGEKATPISNEQTPPPEPASIAAASTPAAVEQGTMLPPNPLLDSPRPVNPKEAQTHPDSRVEYFLLLEDLTAGMKRPCIMDLKMGTRQYGVDANEKKQKSQQKKCAETTSKELGVRVCGLQVWDMKTQSYIFQDKYFGRDLKVGRQFQDALTRFLYDGVDYSSVLRHIPTVIRKLSELEVIIRSLVGYRFYAASLLMFYDGDAGDEYESDSAPVDRELKGNKKEIDFKIADFANCVTNENIYSIDKPCPPKHPDLPDTGFLRGLRSLRKYFLAIQKEIQAKEMGKISPEIRNGWLFDELLEADEEDEGGISY</sequence>
<dbReference type="InterPro" id="IPR005522">
    <property type="entry name" value="IPK"/>
</dbReference>
<feature type="compositionally biased region" description="Polar residues" evidence="5">
    <location>
        <begin position="782"/>
        <end position="810"/>
    </location>
</feature>
<feature type="compositionally biased region" description="Low complexity" evidence="5">
    <location>
        <begin position="1014"/>
        <end position="1024"/>
    </location>
</feature>
<keyword evidence="2 4" id="KW-0808">Transferase</keyword>
<feature type="compositionally biased region" description="Basic and acidic residues" evidence="5">
    <location>
        <begin position="320"/>
        <end position="330"/>
    </location>
</feature>
<dbReference type="OrthoDB" id="2573163at2759"/>
<feature type="compositionally biased region" description="Basic and acidic residues" evidence="5">
    <location>
        <begin position="26"/>
        <end position="41"/>
    </location>
</feature>
<evidence type="ECO:0000256" key="2">
    <source>
        <dbReference type="ARBA" id="ARBA00022679"/>
    </source>
</evidence>
<accession>A0A3E2HNZ8</accession>
<dbReference type="GO" id="GO:0008440">
    <property type="term" value="F:inositol-1,4,5-trisphosphate 3-kinase activity"/>
    <property type="evidence" value="ECO:0007669"/>
    <property type="project" value="TreeGrafter"/>
</dbReference>
<evidence type="ECO:0000256" key="3">
    <source>
        <dbReference type="ARBA" id="ARBA00022777"/>
    </source>
</evidence>
<evidence type="ECO:0000313" key="7">
    <source>
        <dbReference type="Proteomes" id="UP000258309"/>
    </source>
</evidence>
<dbReference type="GO" id="GO:0046854">
    <property type="term" value="P:phosphatidylinositol phosphate biosynthetic process"/>
    <property type="evidence" value="ECO:0007669"/>
    <property type="project" value="TreeGrafter"/>
</dbReference>
<feature type="compositionally biased region" description="Basic and acidic residues" evidence="5">
    <location>
        <begin position="887"/>
        <end position="902"/>
    </location>
</feature>
<keyword evidence="7" id="KW-1185">Reference proteome</keyword>
<dbReference type="OMA" id="WGATMVN"/>
<feature type="region of interest" description="Disordered" evidence="5">
    <location>
        <begin position="982"/>
        <end position="1051"/>
    </location>
</feature>
<feature type="region of interest" description="Disordered" evidence="5">
    <location>
        <begin position="179"/>
        <end position="201"/>
    </location>
</feature>
<comment type="similarity">
    <text evidence="1 4">Belongs to the inositol phosphokinase (IPK) family.</text>
</comment>
<evidence type="ECO:0000256" key="1">
    <source>
        <dbReference type="ARBA" id="ARBA00007374"/>
    </source>
</evidence>
<feature type="region of interest" description="Disordered" evidence="5">
    <location>
        <begin position="393"/>
        <end position="616"/>
    </location>
</feature>
<keyword evidence="3 4" id="KW-0418">Kinase</keyword>
<feature type="region of interest" description="Disordered" evidence="5">
    <location>
        <begin position="778"/>
        <end position="810"/>
    </location>
</feature>
<name>A0A3E2HNZ8_SCYLI</name>
<dbReference type="GO" id="GO:0005737">
    <property type="term" value="C:cytoplasm"/>
    <property type="evidence" value="ECO:0007669"/>
    <property type="project" value="TreeGrafter"/>
</dbReference>
<dbReference type="PANTHER" id="PTHR12400:SF21">
    <property type="entry name" value="KINASE"/>
    <property type="match status" value="1"/>
</dbReference>
<feature type="compositionally biased region" description="Low complexity" evidence="5">
    <location>
        <begin position="85"/>
        <end position="98"/>
    </location>
</feature>
<feature type="region of interest" description="Disordered" evidence="5">
    <location>
        <begin position="684"/>
        <end position="724"/>
    </location>
</feature>
<feature type="region of interest" description="Disordered" evidence="5">
    <location>
        <begin position="269"/>
        <end position="350"/>
    </location>
</feature>
<organism evidence="6 7">
    <name type="scientific">Scytalidium lignicola</name>
    <name type="common">Hyphomycete</name>
    <dbReference type="NCBI Taxonomy" id="5539"/>
    <lineage>
        <taxon>Eukaryota</taxon>
        <taxon>Fungi</taxon>
        <taxon>Dikarya</taxon>
        <taxon>Ascomycota</taxon>
        <taxon>Pezizomycotina</taxon>
        <taxon>Leotiomycetes</taxon>
        <taxon>Leotiomycetes incertae sedis</taxon>
        <taxon>Scytalidium</taxon>
    </lineage>
</organism>
<gene>
    <name evidence="6" type="ORF">B7463_g1261</name>
</gene>
<dbReference type="EC" id="2.7.-.-" evidence="4"/>
<feature type="compositionally biased region" description="Polar residues" evidence="5">
    <location>
        <begin position="851"/>
        <end position="869"/>
    </location>
</feature>
<feature type="compositionally biased region" description="Basic and acidic residues" evidence="5">
    <location>
        <begin position="288"/>
        <end position="312"/>
    </location>
</feature>
<dbReference type="Proteomes" id="UP000258309">
    <property type="component" value="Unassembled WGS sequence"/>
</dbReference>
<feature type="non-terminal residue" evidence="6">
    <location>
        <position position="1"/>
    </location>
</feature>
<protein>
    <recommendedName>
        <fullName evidence="4">Kinase</fullName>
        <ecNumber evidence="4">2.7.-.-</ecNumber>
    </recommendedName>
</protein>
<dbReference type="EMBL" id="NCSJ02000012">
    <property type="protein sequence ID" value="RFU35105.1"/>
    <property type="molecule type" value="Genomic_DNA"/>
</dbReference>
<feature type="region of interest" description="Disordered" evidence="5">
    <location>
        <begin position="1"/>
        <end position="143"/>
    </location>
</feature>
<feature type="compositionally biased region" description="Basic and acidic residues" evidence="5">
    <location>
        <begin position="982"/>
        <end position="999"/>
    </location>
</feature>
<evidence type="ECO:0000256" key="5">
    <source>
        <dbReference type="SAM" id="MobiDB-lite"/>
    </source>
</evidence>
<feature type="compositionally biased region" description="Low complexity" evidence="5">
    <location>
        <begin position="47"/>
        <end position="61"/>
    </location>
</feature>
<reference evidence="6 7" key="1">
    <citation type="submission" date="2018-05" db="EMBL/GenBank/DDBJ databases">
        <title>Draft genome sequence of Scytalidium lignicola DSM 105466, a ubiquitous saprotrophic fungus.</title>
        <authorList>
            <person name="Buettner E."/>
            <person name="Gebauer A.M."/>
            <person name="Hofrichter M."/>
            <person name="Liers C."/>
            <person name="Kellner H."/>
        </authorList>
    </citation>
    <scope>NUCLEOTIDE SEQUENCE [LARGE SCALE GENOMIC DNA]</scope>
    <source>
        <strain evidence="6 7">DSM 105466</strain>
    </source>
</reference>
<feature type="compositionally biased region" description="Low complexity" evidence="5">
    <location>
        <begin position="1"/>
        <end position="17"/>
    </location>
</feature>
<proteinExistence type="inferred from homology"/>
<feature type="compositionally biased region" description="Basic and acidic residues" evidence="5">
    <location>
        <begin position="515"/>
        <end position="536"/>
    </location>
</feature>
<comment type="caution">
    <text evidence="6">The sequence shown here is derived from an EMBL/GenBank/DDBJ whole genome shotgun (WGS) entry which is preliminary data.</text>
</comment>
<dbReference type="Gene3D" id="3.30.470.160">
    <property type="entry name" value="Inositol polyphosphate kinase"/>
    <property type="match status" value="1"/>
</dbReference>
<evidence type="ECO:0000256" key="4">
    <source>
        <dbReference type="RuleBase" id="RU363090"/>
    </source>
</evidence>
<dbReference type="InterPro" id="IPR038286">
    <property type="entry name" value="IPK_sf"/>
</dbReference>
<dbReference type="PANTHER" id="PTHR12400">
    <property type="entry name" value="INOSITOL POLYPHOSPHATE KINASE"/>
    <property type="match status" value="1"/>
</dbReference>
<feature type="non-terminal residue" evidence="6">
    <location>
        <position position="1307"/>
    </location>
</feature>
<dbReference type="STRING" id="5539.A0A3E2HNZ8"/>
<dbReference type="SUPFAM" id="SSF56104">
    <property type="entry name" value="SAICAR synthase-like"/>
    <property type="match status" value="1"/>
</dbReference>
<dbReference type="GO" id="GO:0000824">
    <property type="term" value="F:inositol-1,4,5,6-tetrakisphosphate 3-kinase activity"/>
    <property type="evidence" value="ECO:0007669"/>
    <property type="project" value="TreeGrafter"/>
</dbReference>
<evidence type="ECO:0000313" key="6">
    <source>
        <dbReference type="EMBL" id="RFU35105.1"/>
    </source>
</evidence>
<dbReference type="GO" id="GO:0005634">
    <property type="term" value="C:nucleus"/>
    <property type="evidence" value="ECO:0007669"/>
    <property type="project" value="TreeGrafter"/>
</dbReference>
<feature type="region of interest" description="Disordered" evidence="5">
    <location>
        <begin position="841"/>
        <end position="969"/>
    </location>
</feature>
<feature type="compositionally biased region" description="Low complexity" evidence="5">
    <location>
        <begin position="331"/>
        <end position="348"/>
    </location>
</feature>
<dbReference type="Pfam" id="PF03770">
    <property type="entry name" value="IPK"/>
    <property type="match status" value="1"/>
</dbReference>
<dbReference type="GO" id="GO:0032958">
    <property type="term" value="P:inositol phosphate biosynthetic process"/>
    <property type="evidence" value="ECO:0007669"/>
    <property type="project" value="InterPro"/>
</dbReference>